<evidence type="ECO:0000313" key="1">
    <source>
        <dbReference type="EMBL" id="SVA76830.1"/>
    </source>
</evidence>
<dbReference type="EMBL" id="UINC01018316">
    <property type="protein sequence ID" value="SVA76830.1"/>
    <property type="molecule type" value="Genomic_DNA"/>
</dbReference>
<proteinExistence type="predicted"/>
<accession>A0A381YIQ3</accession>
<sequence length="40" mass="4474">MINRAGFFLGLTLLSQIVFPHHARSNYQGEVQEITGELVS</sequence>
<feature type="non-terminal residue" evidence="1">
    <location>
        <position position="40"/>
    </location>
</feature>
<gene>
    <name evidence="1" type="ORF">METZ01_LOCUS129684</name>
</gene>
<name>A0A381YIQ3_9ZZZZ</name>
<reference evidence="1" key="1">
    <citation type="submission" date="2018-05" db="EMBL/GenBank/DDBJ databases">
        <authorList>
            <person name="Lanie J.A."/>
            <person name="Ng W.-L."/>
            <person name="Kazmierczak K.M."/>
            <person name="Andrzejewski T.M."/>
            <person name="Davidsen T.M."/>
            <person name="Wayne K.J."/>
            <person name="Tettelin H."/>
            <person name="Glass J.I."/>
            <person name="Rusch D."/>
            <person name="Podicherti R."/>
            <person name="Tsui H.-C.T."/>
            <person name="Winkler M.E."/>
        </authorList>
    </citation>
    <scope>NUCLEOTIDE SEQUENCE</scope>
</reference>
<organism evidence="1">
    <name type="scientific">marine metagenome</name>
    <dbReference type="NCBI Taxonomy" id="408172"/>
    <lineage>
        <taxon>unclassified sequences</taxon>
        <taxon>metagenomes</taxon>
        <taxon>ecological metagenomes</taxon>
    </lineage>
</organism>
<protein>
    <submittedName>
        <fullName evidence="1">Uncharacterized protein</fullName>
    </submittedName>
</protein>
<dbReference type="AlphaFoldDB" id="A0A381YIQ3"/>